<evidence type="ECO:0000256" key="1">
    <source>
        <dbReference type="ARBA" id="ARBA00022741"/>
    </source>
</evidence>
<dbReference type="SUPFAM" id="SSF52540">
    <property type="entry name" value="P-loop containing nucleoside triphosphate hydrolases"/>
    <property type="match status" value="1"/>
</dbReference>
<dbReference type="InterPro" id="IPR002197">
    <property type="entry name" value="HTH_Fis"/>
</dbReference>
<dbReference type="InterPro" id="IPR027417">
    <property type="entry name" value="P-loop_NTPase"/>
</dbReference>
<comment type="caution">
    <text evidence="5">The sequence shown here is derived from an EMBL/GenBank/DDBJ whole genome shotgun (WGS) entry which is preliminary data.</text>
</comment>
<feature type="domain" description="Sigma-54 factor interaction" evidence="3">
    <location>
        <begin position="188"/>
        <end position="442"/>
    </location>
</feature>
<dbReference type="InterPro" id="IPR003593">
    <property type="entry name" value="AAA+_ATPase"/>
</dbReference>
<dbReference type="EMBL" id="DSLG01000004">
    <property type="protein sequence ID" value="HEA87256.1"/>
    <property type="molecule type" value="Genomic_DNA"/>
</dbReference>
<evidence type="ECO:0000259" key="3">
    <source>
        <dbReference type="PROSITE" id="PS50045"/>
    </source>
</evidence>
<dbReference type="Gene3D" id="1.10.10.60">
    <property type="entry name" value="Homeodomain-like"/>
    <property type="match status" value="1"/>
</dbReference>
<proteinExistence type="predicted"/>
<dbReference type="Gene3D" id="3.40.50.300">
    <property type="entry name" value="P-loop containing nucleotide triphosphate hydrolases"/>
    <property type="match status" value="1"/>
</dbReference>
<dbReference type="GO" id="GO:0005524">
    <property type="term" value="F:ATP binding"/>
    <property type="evidence" value="ECO:0007669"/>
    <property type="project" value="UniProtKB-KW"/>
</dbReference>
<dbReference type="AlphaFoldDB" id="A0A7C3ESI7"/>
<keyword evidence="1" id="KW-0547">Nucleotide-binding</keyword>
<evidence type="ECO:0000313" key="4">
    <source>
        <dbReference type="EMBL" id="HEA87256.1"/>
    </source>
</evidence>
<dbReference type="SUPFAM" id="SSF46689">
    <property type="entry name" value="Homeodomain-like"/>
    <property type="match status" value="1"/>
</dbReference>
<dbReference type="GO" id="GO:0043565">
    <property type="term" value="F:sequence-specific DNA binding"/>
    <property type="evidence" value="ECO:0007669"/>
    <property type="project" value="InterPro"/>
</dbReference>
<sequence>MSSRRQRPVVLVVYDTPGRFQALLDYARQFDNGRLAQEFEFVYCDCLEAIRRWYRQNAGVHVAGIVLGVDFSEVDSEQKLAVFPLGLRPAGLAMDVRRLQGFIIYYHLRHLNLEQIAPVIFHLSAELLQSPERYIDICHVPGMGECHFTGPAGEECQELAVLKKLDLCALRPLTEEKRLYWRETHHMVVGRSRRMAALVREIERSAPTDSIVLVIGPPGTGKELVAQAIHRLSYRYSERVPERRDVLTVQMTTMDKNLCIDELFGHEPGAFTDARTPRAGIFETARGSTVFLDEIGEIDHELQKKLLRVIEYHRIKRLGSSVEKEVDVRIITATNRTIEELQQRFRSDFYTRLVHHCIAVPSVAERWSGEKPQTVEDDIGEFFDFFINERNKNPYVRQKLQPDLTAVRFLSQIVLQHISGERPLFAAGNVRTLRAIINQAYDRAQYENSRIIGVGHIATAIAQFQAHVTPSAPGLKSGTLASIEHVLGSLKLAELEKRAIQEALIKCNGNQSRAAALLGIHRDTLRKKIREYGIS</sequence>
<dbReference type="PANTHER" id="PTHR32071">
    <property type="entry name" value="TRANSCRIPTIONAL REGULATORY PROTEIN"/>
    <property type="match status" value="1"/>
</dbReference>
<organism evidence="5">
    <name type="scientific">candidate division WOR-3 bacterium</name>
    <dbReference type="NCBI Taxonomy" id="2052148"/>
    <lineage>
        <taxon>Bacteria</taxon>
        <taxon>Bacteria division WOR-3</taxon>
    </lineage>
</organism>
<dbReference type="EMBL" id="DSTU01000007">
    <property type="protein sequence ID" value="HFJ54074.1"/>
    <property type="molecule type" value="Genomic_DNA"/>
</dbReference>
<reference evidence="5" key="1">
    <citation type="journal article" date="2020" name="mSystems">
        <title>Genome- and Community-Level Interaction Insights into Carbon Utilization and Element Cycling Functions of Hydrothermarchaeota in Hydrothermal Sediment.</title>
        <authorList>
            <person name="Zhou Z."/>
            <person name="Liu Y."/>
            <person name="Xu W."/>
            <person name="Pan J."/>
            <person name="Luo Z.H."/>
            <person name="Li M."/>
        </authorList>
    </citation>
    <scope>NUCLEOTIDE SEQUENCE [LARGE SCALE GENOMIC DNA]</scope>
    <source>
        <strain evidence="4">SpSt-265</strain>
        <strain evidence="5">SpSt-465</strain>
    </source>
</reference>
<dbReference type="InterPro" id="IPR009057">
    <property type="entry name" value="Homeodomain-like_sf"/>
</dbReference>
<dbReference type="Pfam" id="PF02954">
    <property type="entry name" value="HTH_8"/>
    <property type="match status" value="1"/>
</dbReference>
<dbReference type="Pfam" id="PF00158">
    <property type="entry name" value="Sigma54_activat"/>
    <property type="match status" value="1"/>
</dbReference>
<dbReference type="InterPro" id="IPR002078">
    <property type="entry name" value="Sigma_54_int"/>
</dbReference>
<dbReference type="PROSITE" id="PS50045">
    <property type="entry name" value="SIGMA54_INTERACT_4"/>
    <property type="match status" value="1"/>
</dbReference>
<name>A0A7C3ESI7_UNCW3</name>
<protein>
    <submittedName>
        <fullName evidence="5">Sigma-54-dependent Fis family transcriptional regulator</fullName>
    </submittedName>
</protein>
<evidence type="ECO:0000313" key="5">
    <source>
        <dbReference type="EMBL" id="HFJ54074.1"/>
    </source>
</evidence>
<evidence type="ECO:0000256" key="2">
    <source>
        <dbReference type="ARBA" id="ARBA00022840"/>
    </source>
</evidence>
<gene>
    <name evidence="4" type="ORF">ENP94_04505</name>
    <name evidence="5" type="ORF">ENS16_05240</name>
</gene>
<dbReference type="GO" id="GO:0006355">
    <property type="term" value="P:regulation of DNA-templated transcription"/>
    <property type="evidence" value="ECO:0007669"/>
    <property type="project" value="InterPro"/>
</dbReference>
<keyword evidence="2" id="KW-0067">ATP-binding</keyword>
<dbReference type="SMART" id="SM00382">
    <property type="entry name" value="AAA"/>
    <property type="match status" value="1"/>
</dbReference>
<dbReference type="PRINTS" id="PR01590">
    <property type="entry name" value="HTHFIS"/>
</dbReference>
<accession>A0A7C3ESI7</accession>
<dbReference type="CDD" id="cd00009">
    <property type="entry name" value="AAA"/>
    <property type="match status" value="1"/>
</dbReference>